<name>A0A385H661_9HEMI</name>
<dbReference type="GO" id="GO:0005886">
    <property type="term" value="C:plasma membrane"/>
    <property type="evidence" value="ECO:0007669"/>
    <property type="project" value="UniProtKB-SubCell"/>
</dbReference>
<dbReference type="AlphaFoldDB" id="A0A385H661"/>
<feature type="transmembrane region" description="Helical" evidence="10">
    <location>
        <begin position="68"/>
        <end position="86"/>
    </location>
</feature>
<feature type="transmembrane region" description="Helical" evidence="10">
    <location>
        <begin position="320"/>
        <end position="340"/>
    </location>
</feature>
<feature type="transmembrane region" description="Helical" evidence="10">
    <location>
        <begin position="187"/>
        <end position="208"/>
    </location>
</feature>
<proteinExistence type="evidence at transcript level"/>
<organism evidence="11">
    <name type="scientific">Yemma signatus</name>
    <dbReference type="NCBI Taxonomy" id="300820"/>
    <lineage>
        <taxon>Eukaryota</taxon>
        <taxon>Metazoa</taxon>
        <taxon>Ecdysozoa</taxon>
        <taxon>Arthropoda</taxon>
        <taxon>Hexapoda</taxon>
        <taxon>Insecta</taxon>
        <taxon>Pterygota</taxon>
        <taxon>Neoptera</taxon>
        <taxon>Paraneoptera</taxon>
        <taxon>Hemiptera</taxon>
        <taxon>Heteroptera</taxon>
        <taxon>Panheteroptera</taxon>
        <taxon>Pentatomomorpha</taxon>
        <taxon>Lygaeoidea</taxon>
        <taxon>Berytidae</taxon>
        <taxon>Yemma</taxon>
    </lineage>
</organism>
<keyword evidence="3 10" id="KW-0716">Sensory transduction</keyword>
<dbReference type="GO" id="GO:0004984">
    <property type="term" value="F:olfactory receptor activity"/>
    <property type="evidence" value="ECO:0007669"/>
    <property type="project" value="InterPro"/>
</dbReference>
<evidence type="ECO:0000256" key="3">
    <source>
        <dbReference type="ARBA" id="ARBA00022606"/>
    </source>
</evidence>
<comment type="caution">
    <text evidence="10">Lacks conserved residue(s) required for the propagation of feature annotation.</text>
</comment>
<dbReference type="InterPro" id="IPR004117">
    <property type="entry name" value="7tm6_olfct_rcpt"/>
</dbReference>
<feature type="transmembrane region" description="Helical" evidence="10">
    <location>
        <begin position="38"/>
        <end position="62"/>
    </location>
</feature>
<gene>
    <name evidence="11" type="primary">OR1</name>
</gene>
<reference evidence="11" key="1">
    <citation type="submission" date="2017-10" db="EMBL/GenBank/DDBJ databases">
        <authorList>
            <person name="Banno H."/>
            <person name="Chua N.-H."/>
        </authorList>
    </citation>
    <scope>NUCLEOTIDE SEQUENCE</scope>
</reference>
<comment type="subcellular location">
    <subcellularLocation>
        <location evidence="1 10">Cell membrane</location>
        <topology evidence="1 10">Multi-pass membrane protein</topology>
    </subcellularLocation>
</comment>
<feature type="transmembrane region" description="Helical" evidence="10">
    <location>
        <begin position="138"/>
        <end position="156"/>
    </location>
</feature>
<accession>A0A385H661</accession>
<dbReference type="GO" id="GO:0007165">
    <property type="term" value="P:signal transduction"/>
    <property type="evidence" value="ECO:0007669"/>
    <property type="project" value="UniProtKB-KW"/>
</dbReference>
<evidence type="ECO:0000256" key="9">
    <source>
        <dbReference type="ARBA" id="ARBA00023224"/>
    </source>
</evidence>
<dbReference type="PANTHER" id="PTHR21137">
    <property type="entry name" value="ODORANT RECEPTOR"/>
    <property type="match status" value="1"/>
</dbReference>
<dbReference type="Pfam" id="PF02949">
    <property type="entry name" value="7tm_6"/>
    <property type="match status" value="1"/>
</dbReference>
<evidence type="ECO:0000256" key="1">
    <source>
        <dbReference type="ARBA" id="ARBA00004651"/>
    </source>
</evidence>
<evidence type="ECO:0000256" key="4">
    <source>
        <dbReference type="ARBA" id="ARBA00022692"/>
    </source>
</evidence>
<comment type="similarity">
    <text evidence="10">Belongs to the insect chemoreceptor superfamily. Heteromeric odorant receptor channel (TC 1.A.69) family.</text>
</comment>
<evidence type="ECO:0000256" key="6">
    <source>
        <dbReference type="ARBA" id="ARBA00022989"/>
    </source>
</evidence>
<feature type="transmembrane region" description="Helical" evidence="10">
    <location>
        <begin position="294"/>
        <end position="314"/>
    </location>
</feature>
<sequence>MKTQEREDNDFVYDFTSHRILWMFALVHKSPLFRLANYGYLGILFGLHGYFLILAVVTISTIQIKELAVAASLFVWIALVNVGLLVSRYSSNGCLEDALGQFQSGVFSYPTREGEDPRGAVTRRVLQVRRVVSYFNKFCYFSGSLNTYFIPFLAYLKMNPSTVDLSQFPLNPYLPLPLVTPFRTDNLPGYLAALFFESLFMAILWITYMGHQEIFVSVSLQLCGQLELLSESLESLESRARSLLHLPPELPSDEELYSRPDFQRAMYICFRENVLHHRAIIRLYNQVLPYMESATFFIVFGFSFLMAVETFIYLQNPQENVPMLFFLASDLVGLLVMMSAGQMLGDKSLELANVLYSTPWTSCDSKFKSMLLIELIRSQQPLVVKARFFSVEVNLETFADIVSAGYKMVNVLR</sequence>
<evidence type="ECO:0000256" key="8">
    <source>
        <dbReference type="ARBA" id="ARBA00023170"/>
    </source>
</evidence>
<evidence type="ECO:0000256" key="7">
    <source>
        <dbReference type="ARBA" id="ARBA00023136"/>
    </source>
</evidence>
<dbReference type="EMBL" id="MG204636">
    <property type="protein sequence ID" value="AXX83002.1"/>
    <property type="molecule type" value="mRNA"/>
</dbReference>
<keyword evidence="6 10" id="KW-1133">Transmembrane helix</keyword>
<keyword evidence="8 10" id="KW-0675">Receptor</keyword>
<keyword evidence="7 10" id="KW-0472">Membrane</keyword>
<keyword evidence="5 10" id="KW-0552">Olfaction</keyword>
<evidence type="ECO:0000256" key="5">
    <source>
        <dbReference type="ARBA" id="ARBA00022725"/>
    </source>
</evidence>
<keyword evidence="4 10" id="KW-0812">Transmembrane</keyword>
<protein>
    <recommendedName>
        <fullName evidence="10">Odorant receptor</fullName>
    </recommendedName>
</protein>
<keyword evidence="2" id="KW-1003">Cell membrane</keyword>
<evidence type="ECO:0000256" key="2">
    <source>
        <dbReference type="ARBA" id="ARBA00022475"/>
    </source>
</evidence>
<evidence type="ECO:0000256" key="10">
    <source>
        <dbReference type="RuleBase" id="RU351113"/>
    </source>
</evidence>
<evidence type="ECO:0000313" key="11">
    <source>
        <dbReference type="EMBL" id="AXX83002.1"/>
    </source>
</evidence>
<dbReference type="GO" id="GO:0005549">
    <property type="term" value="F:odorant binding"/>
    <property type="evidence" value="ECO:0007669"/>
    <property type="project" value="InterPro"/>
</dbReference>
<dbReference type="PANTHER" id="PTHR21137:SF35">
    <property type="entry name" value="ODORANT RECEPTOR 19A-RELATED"/>
    <property type="match status" value="1"/>
</dbReference>
<keyword evidence="9 10" id="KW-0807">Transducer</keyword>